<dbReference type="eggNOG" id="KOG0065">
    <property type="taxonomic scope" value="Eukaryota"/>
</dbReference>
<dbReference type="EMBL" id="JQFK01000017">
    <property type="protein sequence ID" value="KGK38634.1"/>
    <property type="molecule type" value="Genomic_DNA"/>
</dbReference>
<dbReference type="Proteomes" id="UP000029867">
    <property type="component" value="Unassembled WGS sequence"/>
</dbReference>
<dbReference type="PANTHER" id="PTHR48041:SF119">
    <property type="entry name" value="ROA1P"/>
    <property type="match status" value="1"/>
</dbReference>
<evidence type="ECO:0000256" key="10">
    <source>
        <dbReference type="SAM" id="Phobius"/>
    </source>
</evidence>
<feature type="transmembrane region" description="Helical" evidence="10">
    <location>
        <begin position="1020"/>
        <end position="1041"/>
    </location>
</feature>
<feature type="region of interest" description="Disordered" evidence="9">
    <location>
        <begin position="658"/>
        <end position="697"/>
    </location>
</feature>
<dbReference type="SMART" id="SM00382">
    <property type="entry name" value="AAA"/>
    <property type="match status" value="3"/>
</dbReference>
<dbReference type="PROSITE" id="PS51471">
    <property type="entry name" value="FE2OG_OXY"/>
    <property type="match status" value="1"/>
</dbReference>
<dbReference type="InterPro" id="IPR044861">
    <property type="entry name" value="IPNS-like_FE2OG_OXY"/>
</dbReference>
<evidence type="ECO:0000256" key="3">
    <source>
        <dbReference type="ARBA" id="ARBA00022692"/>
    </source>
</evidence>
<proteinExistence type="predicted"/>
<dbReference type="InterPro" id="IPR027443">
    <property type="entry name" value="IPNS-like_sf"/>
</dbReference>
<dbReference type="VEuPathDB" id="FungiDB:C5L36_0B10560"/>
<organism evidence="13 14">
    <name type="scientific">Pichia kudriavzevii</name>
    <name type="common">Yeast</name>
    <name type="synonym">Issatchenkia orientalis</name>
    <dbReference type="NCBI Taxonomy" id="4909"/>
    <lineage>
        <taxon>Eukaryota</taxon>
        <taxon>Fungi</taxon>
        <taxon>Dikarya</taxon>
        <taxon>Ascomycota</taxon>
        <taxon>Saccharomycotina</taxon>
        <taxon>Pichiomycetes</taxon>
        <taxon>Pichiales</taxon>
        <taxon>Pichiaceae</taxon>
        <taxon>Pichia</taxon>
    </lineage>
</organism>
<feature type="compositionally biased region" description="Acidic residues" evidence="9">
    <location>
        <begin position="680"/>
        <end position="695"/>
    </location>
</feature>
<keyword evidence="8" id="KW-0175">Coiled coil</keyword>
<evidence type="ECO:0000256" key="8">
    <source>
        <dbReference type="SAM" id="Coils"/>
    </source>
</evidence>
<dbReference type="InterPro" id="IPR013525">
    <property type="entry name" value="ABC2_TM"/>
</dbReference>
<dbReference type="Pfam" id="PF01061">
    <property type="entry name" value="ABC2_membrane"/>
    <property type="match status" value="2"/>
</dbReference>
<evidence type="ECO:0000256" key="6">
    <source>
        <dbReference type="ARBA" id="ARBA00022989"/>
    </source>
</evidence>
<keyword evidence="7 10" id="KW-0472">Membrane</keyword>
<evidence type="ECO:0000256" key="5">
    <source>
        <dbReference type="ARBA" id="ARBA00022840"/>
    </source>
</evidence>
<dbReference type="HOGENOM" id="CLU_231578_0_0_1"/>
<dbReference type="InterPro" id="IPR003593">
    <property type="entry name" value="AAA+_ATPase"/>
</dbReference>
<feature type="transmembrane region" description="Helical" evidence="10">
    <location>
        <begin position="1112"/>
        <end position="1128"/>
    </location>
</feature>
<reference evidence="14" key="1">
    <citation type="journal article" date="2014" name="Microb. Cell Fact.">
        <title>Exploiting Issatchenkia orientalis SD108 for succinic acid production.</title>
        <authorList>
            <person name="Xiao H."/>
            <person name="Shao Z."/>
            <person name="Jiang Y."/>
            <person name="Dole S."/>
            <person name="Zhao H."/>
        </authorList>
    </citation>
    <scope>NUCLEOTIDE SEQUENCE [LARGE SCALE GENOMIC DNA]</scope>
    <source>
        <strain evidence="14">SD108</strain>
    </source>
</reference>
<dbReference type="SUPFAM" id="SSF51197">
    <property type="entry name" value="Clavaminate synthase-like"/>
    <property type="match status" value="1"/>
</dbReference>
<keyword evidence="6 10" id="KW-1133">Transmembrane helix</keyword>
<dbReference type="InterPro" id="IPR003439">
    <property type="entry name" value="ABC_transporter-like_ATP-bd"/>
</dbReference>
<keyword evidence="2" id="KW-0813">Transport</keyword>
<dbReference type="InterPro" id="IPR017871">
    <property type="entry name" value="ABC_transporter-like_CS"/>
</dbReference>
<evidence type="ECO:0000256" key="1">
    <source>
        <dbReference type="ARBA" id="ARBA00004141"/>
    </source>
</evidence>
<dbReference type="PROSITE" id="PS00211">
    <property type="entry name" value="ABC_TRANSPORTER_1"/>
    <property type="match status" value="3"/>
</dbReference>
<dbReference type="InterPro" id="IPR005123">
    <property type="entry name" value="Oxoglu/Fe-dep_dioxygenase_dom"/>
</dbReference>
<feature type="transmembrane region" description="Helical" evidence="10">
    <location>
        <begin position="1140"/>
        <end position="1160"/>
    </location>
</feature>
<dbReference type="Pfam" id="PF19055">
    <property type="entry name" value="ABC2_membrane_7"/>
    <property type="match status" value="1"/>
</dbReference>
<dbReference type="Pfam" id="PF00005">
    <property type="entry name" value="ABC_tran"/>
    <property type="match status" value="3"/>
</dbReference>
<dbReference type="GO" id="GO:0044283">
    <property type="term" value="P:small molecule biosynthetic process"/>
    <property type="evidence" value="ECO:0007669"/>
    <property type="project" value="UniProtKB-ARBA"/>
</dbReference>
<feature type="domain" description="Fe2OG dioxygenase" evidence="12">
    <location>
        <begin position="168"/>
        <end position="298"/>
    </location>
</feature>
<feature type="transmembrane region" description="Helical" evidence="10">
    <location>
        <begin position="1749"/>
        <end position="1775"/>
    </location>
</feature>
<dbReference type="eggNOG" id="KOG0061">
    <property type="taxonomic scope" value="Eukaryota"/>
</dbReference>
<evidence type="ECO:0000313" key="13">
    <source>
        <dbReference type="EMBL" id="KGK38634.1"/>
    </source>
</evidence>
<evidence type="ECO:0000256" key="9">
    <source>
        <dbReference type="SAM" id="MobiDB-lite"/>
    </source>
</evidence>
<comment type="subcellular location">
    <subcellularLocation>
        <location evidence="1">Membrane</location>
        <topology evidence="1">Multi-pass membrane protein</topology>
    </subcellularLocation>
</comment>
<dbReference type="InterPro" id="IPR027417">
    <property type="entry name" value="P-loop_NTPase"/>
</dbReference>
<keyword evidence="4" id="KW-0547">Nucleotide-binding</keyword>
<dbReference type="InterPro" id="IPR026992">
    <property type="entry name" value="DIOX_N"/>
</dbReference>
<dbReference type="Gene3D" id="3.40.50.300">
    <property type="entry name" value="P-loop containing nucleotide triphosphate hydrolases"/>
    <property type="match status" value="3"/>
</dbReference>
<evidence type="ECO:0000313" key="14">
    <source>
        <dbReference type="Proteomes" id="UP000029867"/>
    </source>
</evidence>
<dbReference type="SUPFAM" id="SSF52540">
    <property type="entry name" value="P-loop containing nucleoside triphosphate hydrolases"/>
    <property type="match status" value="3"/>
</dbReference>
<feature type="domain" description="ABC transporter" evidence="11">
    <location>
        <begin position="688"/>
        <end position="928"/>
    </location>
</feature>
<dbReference type="GO" id="GO:0016887">
    <property type="term" value="F:ATP hydrolysis activity"/>
    <property type="evidence" value="ECO:0007669"/>
    <property type="project" value="InterPro"/>
</dbReference>
<evidence type="ECO:0000256" key="4">
    <source>
        <dbReference type="ARBA" id="ARBA00022741"/>
    </source>
</evidence>
<feature type="transmembrane region" description="Helical" evidence="10">
    <location>
        <begin position="1814"/>
        <end position="1833"/>
    </location>
</feature>
<dbReference type="InterPro" id="IPR043926">
    <property type="entry name" value="ABCG_dom"/>
</dbReference>
<dbReference type="PROSITE" id="PS50893">
    <property type="entry name" value="ABC_TRANSPORTER_2"/>
    <property type="match status" value="3"/>
</dbReference>
<comment type="caution">
    <text evidence="13">The sequence shown here is derived from an EMBL/GenBank/DDBJ whole genome shotgun (WGS) entry which is preliminary data.</text>
</comment>
<sequence>MDQTKLEIIDLNDISKKNAEKIVHASSTQGFLMFEGHGITEEEVNQLFEYSHDYFKQSLDVKNRCPIQLDNTGYTAFGIENLEENDLQRGFGDPKEGFNFANFNLRTGIPNQQIPEFWEDKIDVISATVCKLRYCLKRSLRLLAEGLEIETSNGIDHDWFVERHHDDHFSGTTFRFLRYPSPVQPGSTEEEKAKHKELNVAGAHTDYGTITMLFQKKEESGLQLYSQVNKRWEEVPYVPTSPKYAASNEAAPLIVNIGDQLCYWTNGYLKSTIHRVRFPKELLDQGKDRYSIVLFAHPGDDTLLEPVPSKTISKLKGRGASEYMEKHGVAQTAGQHLTNRLNVELKQIITKYRYMLKGLGKWIDGLNHSNSPEKADYIEQIDDDIYLCDEELGRIHHRIRHCLDDDKDYIPSEEKEGIEDTLRLMHEETERWGNTRAPYREERRNYIPEAYSEQNIEHELRNSDDELISYCMRLERNNAYLLQFIEKFEEVSFKKRYSKLLLDKEELERNYEKLKSTNKKVYSSYCDLLDEVKLLKKANQEYKGKLQNESNERKLEKAEVEKLKAAVARLESENQEKDQRLKQLRFDNSKLSKTVSDKEDEMIKLRGSALATKMKLERAERLINKREGQPKLQKSSQIISSGTSTVYSVDTKPLEEYGESAVRKERLNPRRAEPPKKGEEEEEEEEDKDEVDVESSESTKTLLYPMSFDVPPNSLTCIVGGSGSGKTTLLNALANRKFNVNTISQKGSILYNQDTDLKHYRHAYVIQQDILIPTLTCFETLMYSAELKLPKLTSWQQRRNLVHEIILILGLKECKDTLVGDNKNKGLSGGERRRLSVGLQLISNPSVLFLDEPTTGLDNYNAYLLCKSLHHLAKRLNKTIIMSIHQPRADIFKLFDVVLILSKGKLCYGDSFTNIEEHFESLGFPLPKVMVNPVDYYVDITSIDTRTRTQEIESMKRVDLITAEWEKIMTGIAKIKGKELRFSDDVTETEIFQQVGRAPFLREVNILIRRNLTLQRRDPFGWFSILFEALFLGLLCGWIFFKPDSSLTGVRTMEAALYSSSSLQCYLFMLYETYRLCQFDLKFFDRERMEDCVSVHGFLIARRISKFMTEDFWIPLLFSVTTYFMYGLRTDSAKYFFKYFAGILIFNLNTMSFATLAASISRDVPIATLVGNLNFTFQSMTNGMFVNATQMPVYVRWCKYVAYLWYSYGYLASNQFSDFISDCYKENKDNPNVQNLCYQYTGSYIMQNLGFWEHWNALPICVVLAFAIGYYFLAGIIFYVKPLDMAMGKEIKNSDTIDNSVDYDEKLNDITNGNTSTDYLDPQSNYICVSIRNVGLTVENRLKKSNKLILDNVNADFIPGELNAIMGPSGSGKTSLLNLLSGRLSSNYFTQYTSTGEIYLNSFRIRDCNIVKPVCSYVVQEDDHLLSGITVRETLRYAARLRLSRSNISVVQQNMIVDDIILKMGLRDCANTIVGNELLKGISGGEKRRLSIAIQLIASPKILFLDEPTSGLDSFTAASIIECLKKLTQHGTTIIMTIHQPRTLSYFASILLLAKGGKVAFNGPERDLIPHFSSLGYPIPIYTNLADFVIDLISYNTSNETIEIKTKARVRHILEAWNTREFSEVGEKAILLETEKDVEKSFKAIIKQRAGFFIGFSVITSRQWTGLVRDKNILVARSTQVLGMGIILMLFFSRLKHNTRSIQDRFGLIQQFTSLYFTGMLNNMSSYPQERDYFYIEYADDAVGSNSFFFSYLLIELPFEIIACLIFAIFVVFVIGLQIKAGIFFTIFYGTFMVVNAGESLGISFNTIIDHPGFAMNIISVFCSIGVCMSGLLSMNLDKFLKAINYVSPLHYCVMLVANEVFTDSLKLTCSKSEALPDGKCLFSTGADVLELYDLKIKNSDTIDNSVDYDEKLNDITNGNTSTDYLDPHSNYICVSIRNVGLTVENRLKKSNKLILDNVNADFIPGELNAIMGPSGSGKTSLLNLLSGRLSSNYFTQYTSTGEIYLNSFRIRDCNIVKPVCSYVVQEDDHLLSGITVRETLRYAARLRLSRSNISVVQQNMIVDDIILKMGLRDCANTIVGNELLKGISGGEKRRLSIAIQLIASPKILFLDEPTSGLDSFTAASIIECLKKLTQHGTTIIMTIHQPRTLSYFASILLLAKGGKVAFN</sequence>
<evidence type="ECO:0000259" key="11">
    <source>
        <dbReference type="PROSITE" id="PS50893"/>
    </source>
</evidence>
<feature type="transmembrane region" description="Helical" evidence="10">
    <location>
        <begin position="1787"/>
        <end position="1808"/>
    </location>
</feature>
<dbReference type="Pfam" id="PF03171">
    <property type="entry name" value="2OG-FeII_Oxy"/>
    <property type="match status" value="1"/>
</dbReference>
<dbReference type="GO" id="GO:0005524">
    <property type="term" value="F:ATP binding"/>
    <property type="evidence" value="ECO:0007669"/>
    <property type="project" value="UniProtKB-KW"/>
</dbReference>
<feature type="transmembrane region" description="Helical" evidence="10">
    <location>
        <begin position="1673"/>
        <end position="1692"/>
    </location>
</feature>
<feature type="domain" description="ABC transporter" evidence="11">
    <location>
        <begin position="1329"/>
        <end position="1581"/>
    </location>
</feature>
<dbReference type="GO" id="GO:0140359">
    <property type="term" value="F:ABC-type transporter activity"/>
    <property type="evidence" value="ECO:0007669"/>
    <property type="project" value="InterPro"/>
</dbReference>
<dbReference type="GO" id="GO:0016020">
    <property type="term" value="C:membrane"/>
    <property type="evidence" value="ECO:0007669"/>
    <property type="project" value="UniProtKB-SubCell"/>
</dbReference>
<feature type="coiled-coil region" evidence="8">
    <location>
        <begin position="497"/>
        <end position="587"/>
    </location>
</feature>
<feature type="transmembrane region" description="Helical" evidence="10">
    <location>
        <begin position="1257"/>
        <end position="1280"/>
    </location>
</feature>
<dbReference type="VEuPathDB" id="FungiDB:C5L36_0C11160"/>
<accession>A0A099P2W9</accession>
<evidence type="ECO:0000256" key="2">
    <source>
        <dbReference type="ARBA" id="ARBA00022448"/>
    </source>
</evidence>
<feature type="non-terminal residue" evidence="13">
    <location>
        <position position="2168"/>
    </location>
</feature>
<dbReference type="VEuPathDB" id="FungiDB:C5L36_0C11170"/>
<dbReference type="Gene3D" id="2.60.120.330">
    <property type="entry name" value="B-lactam Antibiotic, Isopenicillin N Synthase, Chain"/>
    <property type="match status" value="1"/>
</dbReference>
<evidence type="ECO:0000259" key="12">
    <source>
        <dbReference type="PROSITE" id="PS51471"/>
    </source>
</evidence>
<dbReference type="VEuPathDB" id="FungiDB:C5L36_0C11180"/>
<keyword evidence="3 10" id="KW-0812">Transmembrane</keyword>
<feature type="domain" description="ABC transporter" evidence="11">
    <location>
        <begin position="1935"/>
        <end position="2168"/>
    </location>
</feature>
<protein>
    <submittedName>
        <fullName evidence="13">Uncharacterized protein</fullName>
    </submittedName>
</protein>
<name>A0A099P2W9_PICKU</name>
<dbReference type="Pfam" id="PF14226">
    <property type="entry name" value="DIOX_N"/>
    <property type="match status" value="1"/>
</dbReference>
<dbReference type="PANTHER" id="PTHR48041">
    <property type="entry name" value="ABC TRANSPORTER G FAMILY MEMBER 28"/>
    <property type="match status" value="1"/>
</dbReference>
<evidence type="ECO:0000256" key="7">
    <source>
        <dbReference type="ARBA" id="ARBA00023136"/>
    </source>
</evidence>
<feature type="compositionally biased region" description="Basic and acidic residues" evidence="9">
    <location>
        <begin position="661"/>
        <end position="679"/>
    </location>
</feature>
<dbReference type="eggNOG" id="KOG0143">
    <property type="taxonomic scope" value="Eukaryota"/>
</dbReference>
<gene>
    <name evidence="13" type="ORF">JL09_g2206</name>
</gene>
<keyword evidence="5" id="KW-0067">ATP-binding</keyword>
<dbReference type="InterPro" id="IPR050352">
    <property type="entry name" value="ABCG_transporters"/>
</dbReference>